<dbReference type="Gene3D" id="3.30.559.10">
    <property type="entry name" value="Chloramphenicol acetyltransferase-like domain"/>
    <property type="match status" value="3"/>
</dbReference>
<feature type="domain" description="Carrier" evidence="4">
    <location>
        <begin position="750"/>
        <end position="824"/>
    </location>
</feature>
<organism evidence="5 6">
    <name type="scientific">Rhodocollybia butyracea</name>
    <dbReference type="NCBI Taxonomy" id="206335"/>
    <lineage>
        <taxon>Eukaryota</taxon>
        <taxon>Fungi</taxon>
        <taxon>Dikarya</taxon>
        <taxon>Basidiomycota</taxon>
        <taxon>Agaricomycotina</taxon>
        <taxon>Agaricomycetes</taxon>
        <taxon>Agaricomycetidae</taxon>
        <taxon>Agaricales</taxon>
        <taxon>Marasmiineae</taxon>
        <taxon>Omphalotaceae</taxon>
        <taxon>Rhodocollybia</taxon>
    </lineage>
</organism>
<reference evidence="5" key="1">
    <citation type="submission" date="2020-11" db="EMBL/GenBank/DDBJ databases">
        <authorList>
            <consortium name="DOE Joint Genome Institute"/>
            <person name="Ahrendt S."/>
            <person name="Riley R."/>
            <person name="Andreopoulos W."/>
            <person name="Labutti K."/>
            <person name="Pangilinan J."/>
            <person name="Ruiz-Duenas F.J."/>
            <person name="Barrasa J.M."/>
            <person name="Sanchez-Garcia M."/>
            <person name="Camarero S."/>
            <person name="Miyauchi S."/>
            <person name="Serrano A."/>
            <person name="Linde D."/>
            <person name="Babiker R."/>
            <person name="Drula E."/>
            <person name="Ayuso-Fernandez I."/>
            <person name="Pacheco R."/>
            <person name="Padilla G."/>
            <person name="Ferreira P."/>
            <person name="Barriuso J."/>
            <person name="Kellner H."/>
            <person name="Castanera R."/>
            <person name="Alfaro M."/>
            <person name="Ramirez L."/>
            <person name="Pisabarro A.G."/>
            <person name="Kuo A."/>
            <person name="Tritt A."/>
            <person name="Lipzen A."/>
            <person name="He G."/>
            <person name="Yan M."/>
            <person name="Ng V."/>
            <person name="Cullen D."/>
            <person name="Martin F."/>
            <person name="Rosso M.-N."/>
            <person name="Henrissat B."/>
            <person name="Hibbett D."/>
            <person name="Martinez A.T."/>
            <person name="Grigoriev I.V."/>
        </authorList>
    </citation>
    <scope>NUCLEOTIDE SEQUENCE</scope>
    <source>
        <strain evidence="5">AH 40177</strain>
    </source>
</reference>
<evidence type="ECO:0000256" key="1">
    <source>
        <dbReference type="ARBA" id="ARBA00022450"/>
    </source>
</evidence>
<dbReference type="GO" id="GO:0044550">
    <property type="term" value="P:secondary metabolite biosynthetic process"/>
    <property type="evidence" value="ECO:0007669"/>
    <property type="project" value="TreeGrafter"/>
</dbReference>
<comment type="caution">
    <text evidence="5">The sequence shown here is derived from an EMBL/GenBank/DDBJ whole genome shotgun (WGS) entry which is preliminary data.</text>
</comment>
<dbReference type="Pfam" id="PF00550">
    <property type="entry name" value="PP-binding"/>
    <property type="match status" value="3"/>
</dbReference>
<dbReference type="PROSITE" id="PS50075">
    <property type="entry name" value="CARRIER"/>
    <property type="match status" value="2"/>
</dbReference>
<dbReference type="SUPFAM" id="SSF47336">
    <property type="entry name" value="ACP-like"/>
    <property type="match status" value="3"/>
</dbReference>
<dbReference type="Gene3D" id="3.40.50.12780">
    <property type="entry name" value="N-terminal domain of ligase-like"/>
    <property type="match status" value="3"/>
</dbReference>
<keyword evidence="3" id="KW-0436">Ligase</keyword>
<dbReference type="Gene3D" id="3.30.300.30">
    <property type="match status" value="2"/>
</dbReference>
<dbReference type="PROSITE" id="PS00012">
    <property type="entry name" value="PHOSPHOPANTETHEINE"/>
    <property type="match status" value="2"/>
</dbReference>
<accession>A0A9P5Q9E4</accession>
<feature type="domain" description="Carrier" evidence="4">
    <location>
        <begin position="1857"/>
        <end position="1933"/>
    </location>
</feature>
<dbReference type="InterPro" id="IPR009081">
    <property type="entry name" value="PP-bd_ACP"/>
</dbReference>
<dbReference type="InterPro" id="IPR006162">
    <property type="entry name" value="Ppantetheine_attach_site"/>
</dbReference>
<dbReference type="GO" id="GO:0005737">
    <property type="term" value="C:cytoplasm"/>
    <property type="evidence" value="ECO:0007669"/>
    <property type="project" value="TreeGrafter"/>
</dbReference>
<evidence type="ECO:0000259" key="4">
    <source>
        <dbReference type="PROSITE" id="PS50075"/>
    </source>
</evidence>
<dbReference type="PANTHER" id="PTHR45527">
    <property type="entry name" value="NONRIBOSOMAL PEPTIDE SYNTHETASE"/>
    <property type="match status" value="1"/>
</dbReference>
<dbReference type="InterPro" id="IPR000873">
    <property type="entry name" value="AMP-dep_synth/lig_dom"/>
</dbReference>
<dbReference type="GO" id="GO:0031177">
    <property type="term" value="F:phosphopantetheine binding"/>
    <property type="evidence" value="ECO:0007669"/>
    <property type="project" value="InterPro"/>
</dbReference>
<gene>
    <name evidence="5" type="ORF">BDP27DRAFT_1414219</name>
</gene>
<dbReference type="Proteomes" id="UP000772434">
    <property type="component" value="Unassembled WGS sequence"/>
</dbReference>
<dbReference type="FunFam" id="3.40.50.12780:FF:000024">
    <property type="entry name" value="Nonribosomal siderophore peptide synthase SidC"/>
    <property type="match status" value="1"/>
</dbReference>
<dbReference type="InterPro" id="IPR020806">
    <property type="entry name" value="PKS_PP-bd"/>
</dbReference>
<evidence type="ECO:0000313" key="6">
    <source>
        <dbReference type="Proteomes" id="UP000772434"/>
    </source>
</evidence>
<dbReference type="InterPro" id="IPR020845">
    <property type="entry name" value="AMP-binding_CS"/>
</dbReference>
<dbReference type="Gene3D" id="1.10.1200.10">
    <property type="entry name" value="ACP-like"/>
    <property type="match status" value="3"/>
</dbReference>
<dbReference type="PROSITE" id="PS00455">
    <property type="entry name" value="AMP_BINDING"/>
    <property type="match status" value="2"/>
</dbReference>
<dbReference type="Gene3D" id="3.30.559.30">
    <property type="entry name" value="Nonribosomal peptide synthetase, condensation domain"/>
    <property type="match status" value="3"/>
</dbReference>
<dbReference type="SMART" id="SM00823">
    <property type="entry name" value="PKS_PP"/>
    <property type="match status" value="2"/>
</dbReference>
<dbReference type="GO" id="GO:0016874">
    <property type="term" value="F:ligase activity"/>
    <property type="evidence" value="ECO:0007669"/>
    <property type="project" value="UniProtKB-KW"/>
</dbReference>
<sequence length="3449" mass="381949">MNSSEDRRILPTTYIPCLFPSIPVTTSTDACLDIVSIKTSTATLDPLAFAAVLRPLLGTSGEFSFRFGENQYVLVEGIDNTEKDLEEKVSICDAAQVTGFQGVQVWIDSQALDLKVDPNHLKTTISPDVWFIQSNPHLRGPALLRLNVQATLISLVYSSTHLPASLAKSILELYLSKCNDTSANFISDAPSIVNHPVQSVPSDKHLLLHAAFVERASDEPEHVAIDYLSAADKHPQRRTLTYGRLDTYSLIVAKMLRGLLPPTQKTIIPLALSPSPELYIGYLATLRAGYAFCPLPECDTTPAERIRELVIDVGASVVLGMGPRPSWFADLEQVRWIDISLEADSSDIKTASFVGRQDWEEPDVDDLAYGAFSLFQWSPDNNKEISVLFTSGSTGKPKGVQISHRAAASSISGHLAVRALPSYTRWFQFAAPTFDPSLMETFMNFSSGTTICAANRSRLLTDPDFAAMLCPEKLGSTSSKSFLERGVKFELWTMGERLSDRVIESFSRPDEGYILCNAYGPTEAAINTTLRIHPRHESGVRLGAPIPSATMVILHPTEPHIVPQGFSGELGLAGPQLAIGYLNMPEQTASAFVHVDGIGRVYRTGDKARLALDESNEWSCVEYLGRIGFGQVKLSGRRVELGEIDTVMASVFDVQSAHAVVHKRPDGGAPQLFAFLTPDIANLIPKVRSVVEARLPQHMRPSRYFLGAIVPRSVTGKVDRRAIDLLIAGRLAQDTDVSPIDTPTQEVVDEEMLSMLSKLIAQTLNVEEEAVTPTSNLIDLGIDSLHGVRLLSLARKAHVQGLSIVDILQSTTPISLANVFSSRRGQTELESSMYVDTLRQFASESASSVTRELGLSHGDPLPLILPATPMQAGVLALYLRGGKGSKGYINHSVYKLAPGIDLERFKDSWTSIVRHNPILRSRFVLVDNSAISPFALVTTDDLSVSWTEMRDDSLEDLVQAYLEDIPSHFSLKDLKAFALLKDKEGLDVRFVLSLHHSIFDGASLALMLEELLVRYNGTEAKLRREGFEHSVKDAFTTDVEASTSYWQNQLKGHFISTQFDLKYSLMLLAFLDFTPDAFPDLTGLRPSAKHTGHHVSSINSSTTFSQLLTISRTLKSTPLAIIQAAWASILLSYSESESPDIVFGSIVGGRSFEALEYTVGPVFTAVPIRVKGATGLNIANILLALASNNVQGLVHRYPPVSVLSGSRGIIYDTTVALQLFGQGTSQTELWIQSDYPAMETEFSVVLEIWPEDDDSLRLRATCSNRVLIPSASEAMLRQFDDVIQTILSTPGDTPFMNVIDGIRHELQSSLNPHPQIFRVPPNTLIHHEFEENARLHPNALALWFKEDLNNPEKDVTYTYSDLDQRANRLAQFLVSSYGNLADQAIPLCMEKCPELYVAILGVLKAGAAWCPVDYEAPELRKRDLFFRAGGPVVLISNRSELSKIRIALPDSLDVLSLDDPRLDDQHNTAPVMQTSSDHLAYLIWTSGTTGSPKGVPIEHKAAVQSLKVLQREIPHGKEVRCLNFSAYTFDVSVLDIFYALGNSCGTLCSSRKEILVARFAEAVNVFKATQAFLTPAFMAQSSLRECETLESLISIGEKLSDTVAGKWCRPETVSLNTYGPAESTVIVTYRRFEPDEATKAQNVGSPIQTVSCFAMKGGRIVPRGAVGELALGGHQNARGYHRQPDMTAKKFIWHPVAGAVYMTGDIVRFLHDGTCEFVGRNDDLVKLGGIRVELSEISTSFKSCHPAVHDVATMQLSRPDRPQRIICTFLAVPDASGEENVCIGPEALDAVCTAKKKAELLLPVFMLPNVIVVVKRLPHTASNKVDRKALGEYYCNLDIIDWERRLSEHLGDEDDEGNWSETEMKIQNVVSELTGSSKEWIKKLTPLPALGVDSIRALQLASRLRAIQINISVKDILQNLTVKQLARKSDKFTADLQPTISPWLQNFSSRWFPVVQHDFEDTVEQVLPCTPLQEGMLGESVKNPGAYWSHQLFPLNEDTDLERLHAAWNEVSHRDEILRVVFTAAGAYATVDATDFDSDPIFLQIVLSNYRVPFIRQLIDKTDVHSLAAEFAQNIAASHAKSQQPRWSLIFFESTEGRSWMMLSMHHALYDAHTMSYLLEDVQRQYYGKAPLPRLQLSSALSSVFFADTPRDSLRVWEDILTPFANRDARGWPTLSDRAESDRFFSATFDIDFSSLMELTTESNTSISQILQAAWSIVSAAYLKTDRVIFGETLSLRLDDYSLQYAIAPLITTKPVVVHINDSVTPRIIIEELTRLTKLSSQSRSIGFHHVRRVLRLPVSQSLFPSIFVVYFEEENPSSLGTEGLWLNPLDISRLGVEHPVAVNVHISGIKVVVDVLGNGEKMSTRQVALLASQFHAILIAMVGNLDKPLLSLVSSIDEHYLSIVKEVPVSCPRHPLHWLEKSALARPDAVAVTSYQSAADEIWTYRALEEASNQVAHWIHHNCPQSSTVAFCMPRLHTSVVYQLGDSFACSITEGVSSGEDLTVLRVFGVPGWIGFHLFGITRDLPFSTELSGLFTLGIYNYDSPLNIGKPLGSYIALAVRGDSHTAALRGEIGELCVAGDILPFGYLKGRRNAIDILGLRSCKLGIYGRMRADNSVEYIGHINVCQEDTGQNVDLTELSHSIQLISPYSIDVANFVFDHPEGIQTYTVSFVSRSSSGDPLNGTEPTVVVTDLAFTRALLDRCKRSLPVHLLPDFIVPLNFLPFSHLLSGTKHEARLKRIFHSSALAIFNPEGRRSRNVCALTAAGAEIRNILSKATRVPLEAIDADTTTLELGIDSLNAISLSYQFKAAGYFVPPHVILSGPSVTKLSEASRTLVEGSETVSSSWEVDDSLRQVVCEQMKVKISAILPCLPLQEGLVAHTFNSPDPVYVNHFILQLEEADVTRFSHAFDDTLKANDILRTCFIAGERSIALSSLDDPLSTARRDMADVERDVVRHLNRKPPIRIGLYSSNSDSSYVVCLTMHHAIYDGKSLSMLLSEVRERYLGSFRARRAPISRLLNYIARQSRDAAHAFFTDYLYRISKPILLSMDDNPKSYHQTMNLHVPLSHLERISRSVNISFHSLALAAFGVAVGEYRKQTDNVIGVVLSGRSILVDDIDTLLAPCITTVPIRVRTGEYQLFSDVARRIHAEMTSVLEYQHIPLRLIQRWVGSSEPLFDTLFTFNRTANGDSFSNDLWSMVESKAALDYPVAFAIDADPALDSVIFRAGHTPSFGSVATVKSIMARVAELLTNLNASLEVLPSPEQLLIRDNVAVACEVEKEMITKDISFLYLGIDSIISIQLAQKLRIAGLAVPTFCDHAPSLNASLRRFERSYKRIWRLDTTLTREDHITSNFPRHSASNRDAFTNNIFQRFASIWCIIRFELDAGVEPERLRYAWETVVHQQTSYVVLSIFARAVTIRGLLLCIAKPRYAGKNMKYTLPHPSSSGHSD</sequence>
<keyword evidence="6" id="KW-1185">Reference proteome</keyword>
<dbReference type="Pfam" id="PF00668">
    <property type="entry name" value="Condensation"/>
    <property type="match status" value="3"/>
</dbReference>
<dbReference type="InterPro" id="IPR023213">
    <property type="entry name" value="CAT-like_dom_sf"/>
</dbReference>
<dbReference type="InterPro" id="IPR042099">
    <property type="entry name" value="ANL_N_sf"/>
</dbReference>
<proteinExistence type="predicted"/>
<dbReference type="PANTHER" id="PTHR45527:SF2">
    <property type="entry name" value="FERRICROCIN SYNTHETASE (NONRIBOSOMAL PEPTIDE SIDEROPHORE SYNTHASE ) (EUROFUNG)"/>
    <property type="match status" value="1"/>
</dbReference>
<protein>
    <recommendedName>
        <fullName evidence="4">Carrier domain-containing protein</fullName>
    </recommendedName>
</protein>
<dbReference type="OrthoDB" id="416786at2759"/>
<evidence type="ECO:0000256" key="3">
    <source>
        <dbReference type="ARBA" id="ARBA00022598"/>
    </source>
</evidence>
<name>A0A9P5Q9E4_9AGAR</name>
<dbReference type="SUPFAM" id="SSF52777">
    <property type="entry name" value="CoA-dependent acyltransferases"/>
    <property type="match status" value="6"/>
</dbReference>
<dbReference type="EMBL" id="JADNRY010000005">
    <property type="protein sequence ID" value="KAF9077098.1"/>
    <property type="molecule type" value="Genomic_DNA"/>
</dbReference>
<evidence type="ECO:0000256" key="2">
    <source>
        <dbReference type="ARBA" id="ARBA00022553"/>
    </source>
</evidence>
<dbReference type="InterPro" id="IPR001242">
    <property type="entry name" value="Condensation_dom"/>
</dbReference>
<dbReference type="Pfam" id="PF00501">
    <property type="entry name" value="AMP-binding"/>
    <property type="match status" value="2"/>
</dbReference>
<keyword evidence="1" id="KW-0596">Phosphopantetheine</keyword>
<dbReference type="CDD" id="cd05918">
    <property type="entry name" value="A_NRPS_SidN3_like"/>
    <property type="match status" value="1"/>
</dbReference>
<keyword evidence="2" id="KW-0597">Phosphoprotein</keyword>
<dbReference type="SUPFAM" id="SSF56801">
    <property type="entry name" value="Acetyl-CoA synthetase-like"/>
    <property type="match status" value="4"/>
</dbReference>
<dbReference type="InterPro" id="IPR036736">
    <property type="entry name" value="ACP-like_sf"/>
</dbReference>
<evidence type="ECO:0000313" key="5">
    <source>
        <dbReference type="EMBL" id="KAF9077098.1"/>
    </source>
</evidence>
<dbReference type="InterPro" id="IPR045851">
    <property type="entry name" value="AMP-bd_C_sf"/>
</dbReference>
<dbReference type="GO" id="GO:0043041">
    <property type="term" value="P:amino acid activation for nonribosomal peptide biosynthetic process"/>
    <property type="evidence" value="ECO:0007669"/>
    <property type="project" value="TreeGrafter"/>
</dbReference>